<dbReference type="GO" id="GO:0032259">
    <property type="term" value="P:methylation"/>
    <property type="evidence" value="ECO:0007669"/>
    <property type="project" value="UniProtKB-KW"/>
</dbReference>
<keyword evidence="2" id="KW-0808">Transferase</keyword>
<dbReference type="EMBL" id="JAMFLX010000012">
    <property type="protein sequence ID" value="MCL6270294.1"/>
    <property type="molecule type" value="Genomic_DNA"/>
</dbReference>
<proteinExistence type="predicted"/>
<keyword evidence="2" id="KW-0489">Methyltransferase</keyword>
<accession>A0ABT0PFZ6</accession>
<dbReference type="Pfam" id="PF08241">
    <property type="entry name" value="Methyltransf_11"/>
    <property type="match status" value="1"/>
</dbReference>
<dbReference type="InterPro" id="IPR013216">
    <property type="entry name" value="Methyltransf_11"/>
</dbReference>
<dbReference type="GO" id="GO:0008168">
    <property type="term" value="F:methyltransferase activity"/>
    <property type="evidence" value="ECO:0007669"/>
    <property type="project" value="UniProtKB-KW"/>
</dbReference>
<comment type="caution">
    <text evidence="2">The sequence shown here is derived from an EMBL/GenBank/DDBJ whole genome shotgun (WGS) entry which is preliminary data.</text>
</comment>
<dbReference type="Gene3D" id="3.40.50.150">
    <property type="entry name" value="Vaccinia Virus protein VP39"/>
    <property type="match status" value="1"/>
</dbReference>
<dbReference type="SUPFAM" id="SSF53335">
    <property type="entry name" value="S-adenosyl-L-methionine-dependent methyltransferases"/>
    <property type="match status" value="1"/>
</dbReference>
<keyword evidence="3" id="KW-1185">Reference proteome</keyword>
<evidence type="ECO:0000259" key="1">
    <source>
        <dbReference type="Pfam" id="PF08241"/>
    </source>
</evidence>
<dbReference type="InterPro" id="IPR029063">
    <property type="entry name" value="SAM-dependent_MTases_sf"/>
</dbReference>
<dbReference type="PANTHER" id="PTHR43591">
    <property type="entry name" value="METHYLTRANSFERASE"/>
    <property type="match status" value="1"/>
</dbReference>
<organism evidence="2 3">
    <name type="scientific">Parendozoicomonas callyspongiae</name>
    <dbReference type="NCBI Taxonomy" id="2942213"/>
    <lineage>
        <taxon>Bacteria</taxon>
        <taxon>Pseudomonadati</taxon>
        <taxon>Pseudomonadota</taxon>
        <taxon>Gammaproteobacteria</taxon>
        <taxon>Oceanospirillales</taxon>
        <taxon>Endozoicomonadaceae</taxon>
        <taxon>Parendozoicomonas</taxon>
    </lineage>
</organism>
<name>A0ABT0PFZ6_9GAMM</name>
<evidence type="ECO:0000313" key="2">
    <source>
        <dbReference type="EMBL" id="MCL6270294.1"/>
    </source>
</evidence>
<evidence type="ECO:0000313" key="3">
    <source>
        <dbReference type="Proteomes" id="UP001203338"/>
    </source>
</evidence>
<feature type="domain" description="Methyltransferase type 11" evidence="1">
    <location>
        <begin position="47"/>
        <end position="142"/>
    </location>
</feature>
<reference evidence="2 3" key="1">
    <citation type="submission" date="2022-05" db="EMBL/GenBank/DDBJ databases">
        <authorList>
            <person name="Park J.-S."/>
        </authorList>
    </citation>
    <scope>NUCLEOTIDE SEQUENCE [LARGE SCALE GENOMIC DNA]</scope>
    <source>
        <strain evidence="2 3">2012CJ34-2</strain>
    </source>
</reference>
<dbReference type="RefSeq" id="WP_249699481.1">
    <property type="nucleotide sequence ID" value="NZ_JAMFLX010000012.1"/>
</dbReference>
<sequence>MIQEHNKPVADVWNLGGQHYNFVSFTISDALAHATQILAPTPGENILDIATGAGWTARNVAMMGAQACAIDIADKLLESTEAFSSYIQPHIDFKLADTENLPFPDSSFDGIISTFSVMFTSDHRKAASEIARVCKPGGRVVLTNQPKIRKMSLFNRYLIWSAAIRVNHL</sequence>
<protein>
    <submittedName>
        <fullName evidence="2">Class I SAM-dependent methyltransferase</fullName>
    </submittedName>
</protein>
<gene>
    <name evidence="2" type="ORF">M3P05_10210</name>
</gene>
<dbReference type="Proteomes" id="UP001203338">
    <property type="component" value="Unassembled WGS sequence"/>
</dbReference>
<dbReference type="PANTHER" id="PTHR43591:SF24">
    <property type="entry name" value="2-METHOXY-6-POLYPRENYL-1,4-BENZOQUINOL METHYLASE, MITOCHONDRIAL"/>
    <property type="match status" value="1"/>
</dbReference>
<dbReference type="CDD" id="cd02440">
    <property type="entry name" value="AdoMet_MTases"/>
    <property type="match status" value="1"/>
</dbReference>